<feature type="region of interest" description="Disordered" evidence="5">
    <location>
        <begin position="135"/>
        <end position="168"/>
    </location>
</feature>
<dbReference type="GO" id="GO:0006364">
    <property type="term" value="P:rRNA processing"/>
    <property type="evidence" value="ECO:0007669"/>
    <property type="project" value="UniProtKB-KW"/>
</dbReference>
<gene>
    <name evidence="6" type="ORF">CBRE1094_LOCUS3939</name>
</gene>
<dbReference type="EMBL" id="HBGU01007220">
    <property type="protein sequence ID" value="CAD9406158.1"/>
    <property type="molecule type" value="Transcribed_RNA"/>
</dbReference>
<keyword evidence="3" id="KW-0698">rRNA processing</keyword>
<protein>
    <submittedName>
        <fullName evidence="6">Uncharacterized protein</fullName>
    </submittedName>
</protein>
<dbReference type="PANTHER" id="PTHR12838">
    <property type="entry name" value="U3 SMALL NUCLEOLAR RNA-ASSOCIATED PROTEIN 11"/>
    <property type="match status" value="1"/>
</dbReference>
<dbReference type="GO" id="GO:0032040">
    <property type="term" value="C:small-subunit processome"/>
    <property type="evidence" value="ECO:0007669"/>
    <property type="project" value="InterPro"/>
</dbReference>
<feature type="region of interest" description="Disordered" evidence="5">
    <location>
        <begin position="1"/>
        <end position="99"/>
    </location>
</feature>
<evidence type="ECO:0000256" key="5">
    <source>
        <dbReference type="SAM" id="MobiDB-lite"/>
    </source>
</evidence>
<sequence>MHRRDEPLQNRRTVFVSSDKGARELDEAGQLGTTPAEVAAAPPLRSMQRSKRARAALELGASANPTSSSAADEGEAADNEASEQPSATASATVAPPKLSKKLRAKLDRAKAATYSELEQRVERHKQMGRTLHRIGIEKALLGKGPRRKLKSKEEGAPKQYKFKQRRKK</sequence>
<feature type="compositionally biased region" description="Acidic residues" evidence="5">
    <location>
        <begin position="72"/>
        <end position="81"/>
    </location>
</feature>
<organism evidence="6">
    <name type="scientific">Haptolina brevifila</name>
    <dbReference type="NCBI Taxonomy" id="156173"/>
    <lineage>
        <taxon>Eukaryota</taxon>
        <taxon>Haptista</taxon>
        <taxon>Haptophyta</taxon>
        <taxon>Prymnesiophyceae</taxon>
        <taxon>Prymnesiales</taxon>
        <taxon>Prymnesiaceae</taxon>
        <taxon>Haptolina</taxon>
    </lineage>
</organism>
<comment type="subcellular location">
    <subcellularLocation>
        <location evidence="1">Nucleus</location>
        <location evidence="1">Nucleolus</location>
    </subcellularLocation>
</comment>
<keyword evidence="4" id="KW-0539">Nucleus</keyword>
<dbReference type="InterPro" id="IPR007144">
    <property type="entry name" value="SSU_processome_Utp11"/>
</dbReference>
<name>A0A7S2FPW7_9EUKA</name>
<evidence type="ECO:0000256" key="2">
    <source>
        <dbReference type="ARBA" id="ARBA00008105"/>
    </source>
</evidence>
<evidence type="ECO:0000256" key="1">
    <source>
        <dbReference type="ARBA" id="ARBA00004604"/>
    </source>
</evidence>
<evidence type="ECO:0000313" key="6">
    <source>
        <dbReference type="EMBL" id="CAD9406158.1"/>
    </source>
</evidence>
<dbReference type="Pfam" id="PF03998">
    <property type="entry name" value="Utp11"/>
    <property type="match status" value="1"/>
</dbReference>
<feature type="compositionally biased region" description="Low complexity" evidence="5">
    <location>
        <begin position="82"/>
        <end position="97"/>
    </location>
</feature>
<proteinExistence type="inferred from homology"/>
<evidence type="ECO:0000256" key="4">
    <source>
        <dbReference type="ARBA" id="ARBA00023242"/>
    </source>
</evidence>
<dbReference type="AlphaFoldDB" id="A0A7S2FPW7"/>
<dbReference type="PANTHER" id="PTHR12838:SF0">
    <property type="entry name" value="U3 SMALL NUCLEOLAR RNA-ASSOCIATED PROTEIN 11-RELATED"/>
    <property type="match status" value="1"/>
</dbReference>
<reference evidence="6" key="1">
    <citation type="submission" date="2021-01" db="EMBL/GenBank/DDBJ databases">
        <authorList>
            <person name="Corre E."/>
            <person name="Pelletier E."/>
            <person name="Niang G."/>
            <person name="Scheremetjew M."/>
            <person name="Finn R."/>
            <person name="Kale V."/>
            <person name="Holt S."/>
            <person name="Cochrane G."/>
            <person name="Meng A."/>
            <person name="Brown T."/>
            <person name="Cohen L."/>
        </authorList>
    </citation>
    <scope>NUCLEOTIDE SEQUENCE</scope>
    <source>
        <strain evidence="6">UTEX LB 985</strain>
    </source>
</reference>
<evidence type="ECO:0000256" key="3">
    <source>
        <dbReference type="ARBA" id="ARBA00022552"/>
    </source>
</evidence>
<comment type="similarity">
    <text evidence="2">Belongs to the UTP11 family.</text>
</comment>
<accession>A0A7S2FPW7</accession>